<evidence type="ECO:0000313" key="4">
    <source>
        <dbReference type="EMBL" id="ARC76732.1"/>
    </source>
</evidence>
<evidence type="ECO:0000313" key="12">
    <source>
        <dbReference type="EMBL" id="ARC76825.1"/>
    </source>
</evidence>
<dbReference type="SMART" id="SM00428">
    <property type="entry name" value="H3"/>
    <property type="match status" value="1"/>
</dbReference>
<dbReference type="InterPro" id="IPR007125">
    <property type="entry name" value="H2A/H2B/H3"/>
</dbReference>
<feature type="region of interest" description="Disordered" evidence="2">
    <location>
        <begin position="72"/>
        <end position="131"/>
    </location>
</feature>
<reference evidence="4" key="1">
    <citation type="journal article" date="2017" name="Mol. Biol. Evol.">
        <title>Recurrent gene duplication leads to diverse repertoires of centromeric histones in Drosophila species.</title>
        <authorList>
            <person name="Kursel L.E."/>
            <person name="Malik H.S."/>
        </authorList>
    </citation>
    <scope>NUCLEOTIDE SEQUENCE</scope>
    <source>
        <strain evidence="4">14028-0471.00</strain>
        <strain evidence="5">E-11201</strain>
        <strain evidence="6">E-11202</strain>
        <strain evidence="7">E-11211</strain>
        <strain evidence="8">E-11213</strain>
        <strain evidence="9">E-11214</strain>
        <strain evidence="10">E-11223</strain>
        <strain evidence="11">E-11224</strain>
        <strain evidence="12">E-11229</strain>
        <strain evidence="13">E-11233</strain>
        <strain evidence="14">NGN27</strain>
    </source>
</reference>
<organism evidence="4">
    <name type="scientific">Drosophila auraria</name>
    <name type="common">Fruit fly</name>
    <dbReference type="NCBI Taxonomy" id="47315"/>
    <lineage>
        <taxon>Eukaryota</taxon>
        <taxon>Metazoa</taxon>
        <taxon>Ecdysozoa</taxon>
        <taxon>Arthropoda</taxon>
        <taxon>Hexapoda</taxon>
        <taxon>Insecta</taxon>
        <taxon>Pterygota</taxon>
        <taxon>Neoptera</taxon>
        <taxon>Endopterygota</taxon>
        <taxon>Diptera</taxon>
        <taxon>Brachycera</taxon>
        <taxon>Muscomorpha</taxon>
        <taxon>Ephydroidea</taxon>
        <taxon>Drosophilidae</taxon>
        <taxon>Drosophila</taxon>
        <taxon>Sophophora</taxon>
    </lineage>
</organism>
<comment type="similarity">
    <text evidence="1">Belongs to the histone H3 family.</text>
</comment>
<evidence type="ECO:0000313" key="10">
    <source>
        <dbReference type="EMBL" id="ARC76821.1"/>
    </source>
</evidence>
<dbReference type="EMBL" id="KY124396">
    <property type="protein sequence ID" value="ARC76732.1"/>
    <property type="molecule type" value="Genomic_DNA"/>
</dbReference>
<dbReference type="Pfam" id="PF00125">
    <property type="entry name" value="Histone"/>
    <property type="match status" value="1"/>
</dbReference>
<dbReference type="GO" id="GO:0046982">
    <property type="term" value="F:protein heterodimerization activity"/>
    <property type="evidence" value="ECO:0007669"/>
    <property type="project" value="InterPro"/>
</dbReference>
<evidence type="ECO:0000313" key="9">
    <source>
        <dbReference type="EMBL" id="ARC76815.1"/>
    </source>
</evidence>
<evidence type="ECO:0000313" key="5">
    <source>
        <dbReference type="EMBL" id="ARC76806.1"/>
    </source>
</evidence>
<dbReference type="EMBL" id="KY212578">
    <property type="protein sequence ID" value="ARC76812.1"/>
    <property type="molecule type" value="Genomic_DNA"/>
</dbReference>
<name>A0A1V0HRP3_DROAV</name>
<feature type="compositionally biased region" description="Polar residues" evidence="2">
    <location>
        <begin position="46"/>
        <end position="59"/>
    </location>
</feature>
<dbReference type="PANTHER" id="PTHR45810">
    <property type="entry name" value="HISTONE H3.2"/>
    <property type="match status" value="1"/>
</dbReference>
<feature type="compositionally biased region" description="Basic residues" evidence="2">
    <location>
        <begin position="1"/>
        <end position="15"/>
    </location>
</feature>
<feature type="domain" description="Core Histone H2A/H2B/H3" evidence="3">
    <location>
        <begin position="134"/>
        <end position="216"/>
    </location>
</feature>
<dbReference type="EMBL" id="KY212567">
    <property type="protein sequence ID" value="ARC76807.1"/>
    <property type="molecule type" value="Genomic_DNA"/>
</dbReference>
<dbReference type="GO" id="GO:0000786">
    <property type="term" value="C:nucleosome"/>
    <property type="evidence" value="ECO:0007669"/>
    <property type="project" value="InterPro"/>
</dbReference>
<dbReference type="EMBL" id="KY212565">
    <property type="protein sequence ID" value="ARC76806.1"/>
    <property type="molecule type" value="Genomic_DNA"/>
</dbReference>
<dbReference type="EMBL" id="KY212604">
    <property type="protein sequence ID" value="ARC76825.1"/>
    <property type="molecule type" value="Genomic_DNA"/>
</dbReference>
<evidence type="ECO:0000256" key="1">
    <source>
        <dbReference type="ARBA" id="ARBA00010343"/>
    </source>
</evidence>
<dbReference type="EMBL" id="KY212596">
    <property type="protein sequence ID" value="ARC76821.1"/>
    <property type="molecule type" value="Genomic_DNA"/>
</dbReference>
<evidence type="ECO:0000313" key="11">
    <source>
        <dbReference type="EMBL" id="ARC76822.1"/>
    </source>
</evidence>
<evidence type="ECO:0000259" key="3">
    <source>
        <dbReference type="Pfam" id="PF00125"/>
    </source>
</evidence>
<dbReference type="EMBL" id="KY212610">
    <property type="protein sequence ID" value="ARC76828.1"/>
    <property type="molecule type" value="Genomic_DNA"/>
</dbReference>
<feature type="region of interest" description="Disordered" evidence="2">
    <location>
        <begin position="1"/>
        <end position="59"/>
    </location>
</feature>
<evidence type="ECO:0000313" key="8">
    <source>
        <dbReference type="EMBL" id="ARC76814.1"/>
    </source>
</evidence>
<dbReference type="GO" id="GO:0030527">
    <property type="term" value="F:structural constituent of chromatin"/>
    <property type="evidence" value="ECO:0007669"/>
    <property type="project" value="InterPro"/>
</dbReference>
<dbReference type="GO" id="GO:0003677">
    <property type="term" value="F:DNA binding"/>
    <property type="evidence" value="ECO:0007669"/>
    <property type="project" value="InterPro"/>
</dbReference>
<evidence type="ECO:0000313" key="6">
    <source>
        <dbReference type="EMBL" id="ARC76807.1"/>
    </source>
</evidence>
<dbReference type="PRINTS" id="PR00622">
    <property type="entry name" value="HISTONEH3"/>
</dbReference>
<dbReference type="SUPFAM" id="SSF47113">
    <property type="entry name" value="Histone-fold"/>
    <property type="match status" value="1"/>
</dbReference>
<dbReference type="EMBL" id="KY212614">
    <property type="protein sequence ID" value="ARC76830.1"/>
    <property type="molecule type" value="Genomic_DNA"/>
</dbReference>
<proteinExistence type="inferred from homology"/>
<dbReference type="PANTHER" id="PTHR45810:SF1">
    <property type="entry name" value="HISTONE H3-LIKE CENTROMERIC PROTEIN A"/>
    <property type="match status" value="1"/>
</dbReference>
<dbReference type="AlphaFoldDB" id="A0A1V0HRP3"/>
<accession>A0A1V0HRP3</accession>
<evidence type="ECO:0000256" key="2">
    <source>
        <dbReference type="SAM" id="MobiDB-lite"/>
    </source>
</evidence>
<dbReference type="EMBL" id="KY212582">
    <property type="protein sequence ID" value="ARC76814.1"/>
    <property type="molecule type" value="Genomic_DNA"/>
</dbReference>
<dbReference type="PROSITE" id="PS00959">
    <property type="entry name" value="HISTONE_H3_2"/>
    <property type="match status" value="1"/>
</dbReference>
<dbReference type="InterPro" id="IPR009072">
    <property type="entry name" value="Histone-fold"/>
</dbReference>
<dbReference type="EMBL" id="KY212584">
    <property type="protein sequence ID" value="ARC76815.1"/>
    <property type="molecule type" value="Genomic_DNA"/>
</dbReference>
<evidence type="ECO:0000313" key="13">
    <source>
        <dbReference type="EMBL" id="ARC76828.1"/>
    </source>
</evidence>
<feature type="compositionally biased region" description="Low complexity" evidence="2">
    <location>
        <begin position="94"/>
        <end position="104"/>
    </location>
</feature>
<evidence type="ECO:0000313" key="7">
    <source>
        <dbReference type="EMBL" id="ARC76812.1"/>
    </source>
</evidence>
<evidence type="ECO:0000313" key="14">
    <source>
        <dbReference type="EMBL" id="ARC76830.1"/>
    </source>
</evidence>
<dbReference type="Gene3D" id="1.10.20.10">
    <property type="entry name" value="Histone, subunit A"/>
    <property type="match status" value="1"/>
</dbReference>
<protein>
    <submittedName>
        <fullName evidence="4">Cid4</fullName>
    </submittedName>
</protein>
<dbReference type="InterPro" id="IPR000164">
    <property type="entry name" value="Histone_H3/CENP-A"/>
</dbReference>
<sequence>MRPPPKRGAPRRSVRAPKPSLGDVDDDSTAFRSPEPDDATDYGLEFTTSQLTLQDASNRRCSTLRKDISAVRRARAGNRSTTSDEEIENRSPVSRSPQTRQSTSQRKERSMAQPAVVSGAQKRKKRKPMSHVMRMEREIRRLQSNPGLLIPRLPFSRLVREIMFQLSHLHMRVTEGALQVMQESSELYLTHRLQDSYLLTQHRGRVTLEVRDMALMAFLCNQGH</sequence>
<dbReference type="EMBL" id="KY212598">
    <property type="protein sequence ID" value="ARC76822.1"/>
    <property type="molecule type" value="Genomic_DNA"/>
</dbReference>
<gene>
    <name evidence="4" type="primary">Cid4</name>
</gene>